<organism evidence="2 3">
    <name type="scientific">Mesorhizobium zhangyense</name>
    <dbReference type="NCBI Taxonomy" id="1776730"/>
    <lineage>
        <taxon>Bacteria</taxon>
        <taxon>Pseudomonadati</taxon>
        <taxon>Pseudomonadota</taxon>
        <taxon>Alphaproteobacteria</taxon>
        <taxon>Hyphomicrobiales</taxon>
        <taxon>Phyllobacteriaceae</taxon>
        <taxon>Mesorhizobium</taxon>
    </lineage>
</organism>
<gene>
    <name evidence="2" type="ORF">G6N74_29900</name>
</gene>
<dbReference type="Proteomes" id="UP000481252">
    <property type="component" value="Unassembled WGS sequence"/>
</dbReference>
<dbReference type="EMBL" id="JAAKZG010000032">
    <property type="protein sequence ID" value="NGN45267.1"/>
    <property type="molecule type" value="Genomic_DNA"/>
</dbReference>
<feature type="transmembrane region" description="Helical" evidence="1">
    <location>
        <begin position="7"/>
        <end position="27"/>
    </location>
</feature>
<feature type="transmembrane region" description="Helical" evidence="1">
    <location>
        <begin position="132"/>
        <end position="151"/>
    </location>
</feature>
<name>A0A7C9VG11_9HYPH</name>
<keyword evidence="1" id="KW-0812">Transmembrane</keyword>
<dbReference type="AlphaFoldDB" id="A0A7C9VG11"/>
<sequence length="161" mass="16972">MYQHARAFAAFVLAPPLTVAIFLSPVFGSILLSDDPFTGGFASTMPLFFIGCALAWTFAIVLGLPAYVLLRWLDIASPWVTIAVAAAIGASFNLASGFWPGNEGTSTSVNGCDVIVAGVRTACGYWDLAKNMMLSGAIGAIGGLIFWLIYADGWKAPSRKS</sequence>
<evidence type="ECO:0000256" key="1">
    <source>
        <dbReference type="SAM" id="Phobius"/>
    </source>
</evidence>
<evidence type="ECO:0000313" key="3">
    <source>
        <dbReference type="Proteomes" id="UP000481252"/>
    </source>
</evidence>
<feature type="transmembrane region" description="Helical" evidence="1">
    <location>
        <begin position="79"/>
        <end position="99"/>
    </location>
</feature>
<comment type="caution">
    <text evidence="2">The sequence shown here is derived from an EMBL/GenBank/DDBJ whole genome shotgun (WGS) entry which is preliminary data.</text>
</comment>
<keyword evidence="3" id="KW-1185">Reference proteome</keyword>
<feature type="transmembrane region" description="Helical" evidence="1">
    <location>
        <begin position="47"/>
        <end position="70"/>
    </location>
</feature>
<keyword evidence="1" id="KW-0472">Membrane</keyword>
<proteinExistence type="predicted"/>
<accession>A0A7C9VG11</accession>
<protein>
    <submittedName>
        <fullName evidence="2">Uncharacterized protein</fullName>
    </submittedName>
</protein>
<dbReference type="RefSeq" id="WP_165121639.1">
    <property type="nucleotide sequence ID" value="NZ_JAAKZG010000032.1"/>
</dbReference>
<keyword evidence="1" id="KW-1133">Transmembrane helix</keyword>
<reference evidence="2 3" key="1">
    <citation type="submission" date="2020-02" db="EMBL/GenBank/DDBJ databases">
        <title>Genome sequence of the type strain CGMCC 1.15528 of Mesorhizobium zhangyense.</title>
        <authorList>
            <person name="Gao J."/>
            <person name="Sun J."/>
        </authorList>
    </citation>
    <scope>NUCLEOTIDE SEQUENCE [LARGE SCALE GENOMIC DNA]</scope>
    <source>
        <strain evidence="2 3">CGMCC 1.15528</strain>
    </source>
</reference>
<evidence type="ECO:0000313" key="2">
    <source>
        <dbReference type="EMBL" id="NGN45267.1"/>
    </source>
</evidence>